<dbReference type="PROSITE" id="PS51257">
    <property type="entry name" value="PROKAR_LIPOPROTEIN"/>
    <property type="match status" value="1"/>
</dbReference>
<proteinExistence type="predicted"/>
<accession>A0AA50QDE8</accession>
<evidence type="ECO:0000259" key="2">
    <source>
        <dbReference type="Pfam" id="PF03886"/>
    </source>
</evidence>
<reference evidence="3 4" key="1">
    <citation type="submission" date="2023-02" db="EMBL/GenBank/DDBJ databases">
        <title>Complete genome sequence of a novel bacterium Oceanimonas sp. NTOU-MSR1 isolated from marine coast sediment.</title>
        <authorList>
            <person name="Yang H.-T."/>
            <person name="Chen Y.-L."/>
            <person name="Ho Y.-N."/>
        </authorList>
    </citation>
    <scope>NUCLEOTIDE SEQUENCE [LARGE SCALE GENOMIC DNA]</scope>
    <source>
        <strain evidence="3 4">NTOU-MSR1</strain>
    </source>
</reference>
<feature type="domain" description="ABC-type transport auxiliary lipoprotein component" evidence="2">
    <location>
        <begin position="34"/>
        <end position="191"/>
    </location>
</feature>
<dbReference type="Proteomes" id="UP001223802">
    <property type="component" value="Chromosome"/>
</dbReference>
<feature type="signal peptide" evidence="1">
    <location>
        <begin position="1"/>
        <end position="24"/>
    </location>
</feature>
<organism evidence="3 4">
    <name type="scientific">Oceanimonas pelagia</name>
    <dbReference type="NCBI Taxonomy" id="3028314"/>
    <lineage>
        <taxon>Bacteria</taxon>
        <taxon>Pseudomonadati</taxon>
        <taxon>Pseudomonadota</taxon>
        <taxon>Gammaproteobacteria</taxon>
        <taxon>Aeromonadales</taxon>
        <taxon>Aeromonadaceae</taxon>
        <taxon>Oceanimonas</taxon>
    </lineage>
</organism>
<feature type="chain" id="PRO_5041274060" evidence="1">
    <location>
        <begin position="25"/>
        <end position="200"/>
    </location>
</feature>
<dbReference type="RefSeq" id="WP_306763351.1">
    <property type="nucleotide sequence ID" value="NZ_CP118224.1"/>
</dbReference>
<dbReference type="KEGG" id="ope:PU634_07045"/>
<dbReference type="InterPro" id="IPR005586">
    <property type="entry name" value="ABC_trans_aux"/>
</dbReference>
<evidence type="ECO:0000313" key="3">
    <source>
        <dbReference type="EMBL" id="WMC12114.1"/>
    </source>
</evidence>
<dbReference type="EMBL" id="CP118224">
    <property type="protein sequence ID" value="WMC12114.1"/>
    <property type="molecule type" value="Genomic_DNA"/>
</dbReference>
<protein>
    <submittedName>
        <fullName evidence="3">ABC-type transport auxiliary lipoprotein family protein</fullName>
    </submittedName>
</protein>
<evidence type="ECO:0000313" key="4">
    <source>
        <dbReference type="Proteomes" id="UP001223802"/>
    </source>
</evidence>
<gene>
    <name evidence="3" type="ORF">PU634_07045</name>
</gene>
<dbReference type="Pfam" id="PF03886">
    <property type="entry name" value="ABC_trans_aux"/>
    <property type="match status" value="1"/>
</dbReference>
<keyword evidence="1" id="KW-0732">Signal</keyword>
<dbReference type="Gene3D" id="3.40.50.10610">
    <property type="entry name" value="ABC-type transport auxiliary lipoprotein component"/>
    <property type="match status" value="1"/>
</dbReference>
<name>A0AA50QDE8_9GAMM</name>
<keyword evidence="4" id="KW-1185">Reference proteome</keyword>
<sequence length="200" mass="21564">MMPFNTKRLSSLSLLLGLALAGCAGSNEPGTAAYLLPASSAEQRHDARLTVLVAPVALAAFLEGDGIVMQLDDIEVHQARNHLWAEALPEQLRRLLLDRLSASLPQAQVIARGQPSAGNMPAREVRLQLDRFQGRFDGMALIQGHWQLLNGRGELLEQRAFRLETPLTADGYPALVRALAGGWEQLADQLAASLVASLAS</sequence>
<dbReference type="SUPFAM" id="SSF159594">
    <property type="entry name" value="XCC0632-like"/>
    <property type="match status" value="1"/>
</dbReference>
<dbReference type="AlphaFoldDB" id="A0AA50QDE8"/>
<evidence type="ECO:0000256" key="1">
    <source>
        <dbReference type="SAM" id="SignalP"/>
    </source>
</evidence>
<keyword evidence="3" id="KW-0449">Lipoprotein</keyword>